<comment type="caution">
    <text evidence="2">The sequence shown here is derived from an EMBL/GenBank/DDBJ whole genome shotgun (WGS) entry which is preliminary data.</text>
</comment>
<dbReference type="EMBL" id="JANPWB010000008">
    <property type="protein sequence ID" value="KAJ1163213.1"/>
    <property type="molecule type" value="Genomic_DNA"/>
</dbReference>
<name>A0AAV7SGL0_PLEWA</name>
<evidence type="ECO:0000313" key="2">
    <source>
        <dbReference type="EMBL" id="KAJ1163213.1"/>
    </source>
</evidence>
<evidence type="ECO:0000256" key="1">
    <source>
        <dbReference type="SAM" id="MobiDB-lite"/>
    </source>
</evidence>
<protein>
    <submittedName>
        <fullName evidence="2">Uncharacterized protein</fullName>
    </submittedName>
</protein>
<feature type="region of interest" description="Disordered" evidence="1">
    <location>
        <begin position="28"/>
        <end position="50"/>
    </location>
</feature>
<proteinExistence type="predicted"/>
<dbReference type="AlphaFoldDB" id="A0AAV7SGL0"/>
<accession>A0AAV7SGL0</accession>
<evidence type="ECO:0000313" key="3">
    <source>
        <dbReference type="Proteomes" id="UP001066276"/>
    </source>
</evidence>
<dbReference type="Proteomes" id="UP001066276">
    <property type="component" value="Chromosome 4_2"/>
</dbReference>
<keyword evidence="3" id="KW-1185">Reference proteome</keyword>
<organism evidence="2 3">
    <name type="scientific">Pleurodeles waltl</name>
    <name type="common">Iberian ribbed newt</name>
    <dbReference type="NCBI Taxonomy" id="8319"/>
    <lineage>
        <taxon>Eukaryota</taxon>
        <taxon>Metazoa</taxon>
        <taxon>Chordata</taxon>
        <taxon>Craniata</taxon>
        <taxon>Vertebrata</taxon>
        <taxon>Euteleostomi</taxon>
        <taxon>Amphibia</taxon>
        <taxon>Batrachia</taxon>
        <taxon>Caudata</taxon>
        <taxon>Salamandroidea</taxon>
        <taxon>Salamandridae</taxon>
        <taxon>Pleurodelinae</taxon>
        <taxon>Pleurodeles</taxon>
    </lineage>
</organism>
<gene>
    <name evidence="2" type="ORF">NDU88_003676</name>
</gene>
<reference evidence="2" key="1">
    <citation type="journal article" date="2022" name="bioRxiv">
        <title>Sequencing and chromosome-scale assembly of the giantPleurodeles waltlgenome.</title>
        <authorList>
            <person name="Brown T."/>
            <person name="Elewa A."/>
            <person name="Iarovenko S."/>
            <person name="Subramanian E."/>
            <person name="Araus A.J."/>
            <person name="Petzold A."/>
            <person name="Susuki M."/>
            <person name="Suzuki K.-i.T."/>
            <person name="Hayashi T."/>
            <person name="Toyoda A."/>
            <person name="Oliveira C."/>
            <person name="Osipova E."/>
            <person name="Leigh N.D."/>
            <person name="Simon A."/>
            <person name="Yun M.H."/>
        </authorList>
    </citation>
    <scope>NUCLEOTIDE SEQUENCE</scope>
    <source>
        <strain evidence="2">20211129_DDA</strain>
        <tissue evidence="2">Liver</tissue>
    </source>
</reference>
<sequence>MHDEVLRVQSKNSKANCLTFYCTDDGPDSVSDADKSGDDIDTVFSPPPKKAKLSAQEAGKPLIISDAEGVPMFNPKYIHHPNSTKWFPADHVGDYVASRLHMSLDKQTRAKLRSECPRPPLPSKITSTPAIDPSLITFFTKFGKDPRKGVDKAWSTCQDKLLDVVGPLTRIFDLAEAAHLNNCTIDPVELSL</sequence>